<evidence type="ECO:0000313" key="2">
    <source>
        <dbReference type="Proteomes" id="UP000015102"/>
    </source>
</evidence>
<protein>
    <submittedName>
        <fullName evidence="1">Uncharacterized protein</fullName>
    </submittedName>
</protein>
<evidence type="ECO:0000313" key="1">
    <source>
        <dbReference type="EnsemblMetazoa" id="MESCA000115-PA"/>
    </source>
</evidence>
<dbReference type="EnsemblMetazoa" id="MESCA000115-RA">
    <property type="protein sequence ID" value="MESCA000115-PA"/>
    <property type="gene ID" value="MESCA000115"/>
</dbReference>
<dbReference type="HOGENOM" id="CLU_2815367_0_0_1"/>
<reference evidence="1" key="2">
    <citation type="submission" date="2015-06" db="UniProtKB">
        <authorList>
            <consortium name="EnsemblMetazoa"/>
        </authorList>
    </citation>
    <scope>IDENTIFICATION</scope>
</reference>
<dbReference type="AlphaFoldDB" id="T1GA67"/>
<reference evidence="2" key="1">
    <citation type="submission" date="2013-02" db="EMBL/GenBank/DDBJ databases">
        <authorList>
            <person name="Hughes D."/>
        </authorList>
    </citation>
    <scope>NUCLEOTIDE SEQUENCE</scope>
    <source>
        <strain>Durham</strain>
        <strain evidence="2">NC isolate 2 -- Noor lab</strain>
    </source>
</reference>
<keyword evidence="2" id="KW-1185">Reference proteome</keyword>
<name>T1GA67_MEGSC</name>
<accession>T1GA67</accession>
<organism evidence="1 2">
    <name type="scientific">Megaselia scalaris</name>
    <name type="common">Humpbacked fly</name>
    <name type="synonym">Phora scalaris</name>
    <dbReference type="NCBI Taxonomy" id="36166"/>
    <lineage>
        <taxon>Eukaryota</taxon>
        <taxon>Metazoa</taxon>
        <taxon>Ecdysozoa</taxon>
        <taxon>Arthropoda</taxon>
        <taxon>Hexapoda</taxon>
        <taxon>Insecta</taxon>
        <taxon>Pterygota</taxon>
        <taxon>Neoptera</taxon>
        <taxon>Endopterygota</taxon>
        <taxon>Diptera</taxon>
        <taxon>Brachycera</taxon>
        <taxon>Muscomorpha</taxon>
        <taxon>Platypezoidea</taxon>
        <taxon>Phoridae</taxon>
        <taxon>Megaseliini</taxon>
        <taxon>Megaselia</taxon>
    </lineage>
</organism>
<sequence>MISSSANLYTFKANPTVGLVEMGERSLDLYLWTRLVTASHTGETKQLRNGKIAKQGLEYTDYETENK</sequence>
<proteinExistence type="predicted"/>
<dbReference type="Proteomes" id="UP000015102">
    <property type="component" value="Unassembled WGS sequence"/>
</dbReference>
<dbReference type="EMBL" id="CAQQ02090450">
    <property type="status" value="NOT_ANNOTATED_CDS"/>
    <property type="molecule type" value="Genomic_DNA"/>
</dbReference>